<name>A0A3D9HHS8_9FLAO</name>
<dbReference type="OrthoDB" id="1438747at2"/>
<dbReference type="SUPFAM" id="SSF49464">
    <property type="entry name" value="Carboxypeptidase regulatory domain-like"/>
    <property type="match status" value="1"/>
</dbReference>
<reference evidence="2 3" key="1">
    <citation type="submission" date="2018-07" db="EMBL/GenBank/DDBJ databases">
        <title>Genomic Encyclopedia of Type Strains, Phase III (KMG-III): the genomes of soil and plant-associated and newly described type strains.</title>
        <authorList>
            <person name="Whitman W."/>
        </authorList>
    </citation>
    <scope>NUCLEOTIDE SEQUENCE [LARGE SCALE GENOMIC DNA]</scope>
    <source>
        <strain evidence="2 3">CECT 8487</strain>
    </source>
</reference>
<comment type="caution">
    <text evidence="2">The sequence shown here is derived from an EMBL/GenBank/DDBJ whole genome shotgun (WGS) entry which is preliminary data.</text>
</comment>
<evidence type="ECO:0000313" key="3">
    <source>
        <dbReference type="Proteomes" id="UP000256629"/>
    </source>
</evidence>
<evidence type="ECO:0000313" key="2">
    <source>
        <dbReference type="EMBL" id="RED48975.1"/>
    </source>
</evidence>
<gene>
    <name evidence="2" type="ORF">DFQ02_103306</name>
</gene>
<organism evidence="2 3">
    <name type="scientific">Seonamhaeicola aphaedonensis</name>
    <dbReference type="NCBI Taxonomy" id="1461338"/>
    <lineage>
        <taxon>Bacteria</taxon>
        <taxon>Pseudomonadati</taxon>
        <taxon>Bacteroidota</taxon>
        <taxon>Flavobacteriia</taxon>
        <taxon>Flavobacteriales</taxon>
        <taxon>Flavobacteriaceae</taxon>
    </lineage>
</organism>
<sequence length="177" mass="20245">MKNILALTLFLVMSCLLNGQTILKGNVWDGEFNYSGVSISLENTEILNFSDFDGNFQLDIPKRIEKGNVIFQYVDLAIKIENFKFKTSIIDLGKVIIPLLKHIDPSEYIKLPKEKQKNIQPVTCWGQILGYIKKDVLEEDSLILNCNKKIENYSFNSKTGTIVLDYSEIRDCLKTKS</sequence>
<proteinExistence type="predicted"/>
<accession>A0A3D9HHS8</accession>
<evidence type="ECO:0008006" key="4">
    <source>
        <dbReference type="Google" id="ProtNLM"/>
    </source>
</evidence>
<dbReference type="Proteomes" id="UP000256629">
    <property type="component" value="Unassembled WGS sequence"/>
</dbReference>
<dbReference type="PROSITE" id="PS51257">
    <property type="entry name" value="PROKAR_LIPOPROTEIN"/>
    <property type="match status" value="1"/>
</dbReference>
<keyword evidence="1" id="KW-0732">Signal</keyword>
<dbReference type="EMBL" id="QRDX01000003">
    <property type="protein sequence ID" value="RED48975.1"/>
    <property type="molecule type" value="Genomic_DNA"/>
</dbReference>
<dbReference type="InterPro" id="IPR008969">
    <property type="entry name" value="CarboxyPept-like_regulatory"/>
</dbReference>
<feature type="chain" id="PRO_5017749306" description="Carboxypeptidase-like protein" evidence="1">
    <location>
        <begin position="20"/>
        <end position="177"/>
    </location>
</feature>
<dbReference type="RefSeq" id="WP_116523759.1">
    <property type="nucleotide sequence ID" value="NZ_QRDX01000003.1"/>
</dbReference>
<dbReference type="AlphaFoldDB" id="A0A3D9HHS8"/>
<feature type="signal peptide" evidence="1">
    <location>
        <begin position="1"/>
        <end position="19"/>
    </location>
</feature>
<evidence type="ECO:0000256" key="1">
    <source>
        <dbReference type="SAM" id="SignalP"/>
    </source>
</evidence>
<protein>
    <recommendedName>
        <fullName evidence="4">Carboxypeptidase-like protein</fullName>
    </recommendedName>
</protein>
<keyword evidence="3" id="KW-1185">Reference proteome</keyword>